<name>A0A5K3EUZ8_MESCO</name>
<proteinExistence type="predicted"/>
<sequence length="52" mass="6026">SRGHTDLAFSLYSLQLKISGDPSFHHHVKHIKNFKRRDAAGGHKKHSFIRNF</sequence>
<evidence type="ECO:0000313" key="1">
    <source>
        <dbReference type="WBParaSite" id="MCU_003301-RB"/>
    </source>
</evidence>
<organism evidence="1">
    <name type="scientific">Mesocestoides corti</name>
    <name type="common">Flatworm</name>
    <dbReference type="NCBI Taxonomy" id="53468"/>
    <lineage>
        <taxon>Eukaryota</taxon>
        <taxon>Metazoa</taxon>
        <taxon>Spiralia</taxon>
        <taxon>Lophotrochozoa</taxon>
        <taxon>Platyhelminthes</taxon>
        <taxon>Cestoda</taxon>
        <taxon>Eucestoda</taxon>
        <taxon>Cyclophyllidea</taxon>
        <taxon>Mesocestoididae</taxon>
        <taxon>Mesocestoides</taxon>
    </lineage>
</organism>
<reference evidence="1" key="1">
    <citation type="submission" date="2019-11" db="UniProtKB">
        <authorList>
            <consortium name="WormBaseParasite"/>
        </authorList>
    </citation>
    <scope>IDENTIFICATION</scope>
</reference>
<protein>
    <submittedName>
        <fullName evidence="1">Transposase</fullName>
    </submittedName>
</protein>
<dbReference type="AlphaFoldDB" id="A0A5K3EUZ8"/>
<accession>A0A5K3EUZ8</accession>
<dbReference type="WBParaSite" id="MCU_003301-RB">
    <property type="protein sequence ID" value="MCU_003301-RB"/>
    <property type="gene ID" value="MCU_003301"/>
</dbReference>